<protein>
    <submittedName>
        <fullName evidence="9">Ankyrin</fullName>
    </submittedName>
</protein>
<evidence type="ECO:0000256" key="2">
    <source>
        <dbReference type="ARBA" id="ARBA00022737"/>
    </source>
</evidence>
<evidence type="ECO:0000256" key="6">
    <source>
        <dbReference type="PROSITE-ProRule" id="PRU00023"/>
    </source>
</evidence>
<dbReference type="Gene3D" id="3.30.60.90">
    <property type="match status" value="1"/>
</dbReference>
<dbReference type="InterPro" id="IPR036770">
    <property type="entry name" value="Ankyrin_rpt-contain_sf"/>
</dbReference>
<keyword evidence="2" id="KW-0677">Repeat</keyword>
<dbReference type="Gene3D" id="1.25.40.20">
    <property type="entry name" value="Ankyrin repeat-containing domain"/>
    <property type="match status" value="2"/>
</dbReference>
<dbReference type="Pfam" id="PF12796">
    <property type="entry name" value="Ank_2"/>
    <property type="match status" value="1"/>
</dbReference>
<feature type="region of interest" description="Disordered" evidence="7">
    <location>
        <begin position="952"/>
        <end position="971"/>
    </location>
</feature>
<dbReference type="EMBL" id="GL698475">
    <property type="protein sequence ID" value="EFY92548.1"/>
    <property type="molecule type" value="Genomic_DNA"/>
</dbReference>
<evidence type="ECO:0000256" key="3">
    <source>
        <dbReference type="ARBA" id="ARBA00022771"/>
    </source>
</evidence>
<evidence type="ECO:0000313" key="9">
    <source>
        <dbReference type="EMBL" id="EFY92548.1"/>
    </source>
</evidence>
<dbReference type="Pfam" id="PF00569">
    <property type="entry name" value="ZZ"/>
    <property type="match status" value="1"/>
</dbReference>
<dbReference type="InterPro" id="IPR043145">
    <property type="entry name" value="Znf_ZZ_sf"/>
</dbReference>
<dbReference type="CDD" id="cd02249">
    <property type="entry name" value="ZZ"/>
    <property type="match status" value="1"/>
</dbReference>
<dbReference type="InterPro" id="IPR000433">
    <property type="entry name" value="Znf_ZZ"/>
</dbReference>
<name>E9DUY1_METAQ</name>
<evidence type="ECO:0000256" key="7">
    <source>
        <dbReference type="SAM" id="MobiDB-lite"/>
    </source>
</evidence>
<evidence type="ECO:0000256" key="4">
    <source>
        <dbReference type="ARBA" id="ARBA00022833"/>
    </source>
</evidence>
<dbReference type="SUPFAM" id="SSF48403">
    <property type="entry name" value="Ankyrin repeat"/>
    <property type="match status" value="2"/>
</dbReference>
<dbReference type="OrthoDB" id="539213at2759"/>
<dbReference type="SMART" id="SM00291">
    <property type="entry name" value="ZnF_ZZ"/>
    <property type="match status" value="1"/>
</dbReference>
<dbReference type="SMART" id="SM00248">
    <property type="entry name" value="ANK"/>
    <property type="match status" value="10"/>
</dbReference>
<dbReference type="GO" id="GO:0008270">
    <property type="term" value="F:zinc ion binding"/>
    <property type="evidence" value="ECO:0007669"/>
    <property type="project" value="UniProtKB-KW"/>
</dbReference>
<gene>
    <name evidence="9" type="ORF">MAC_01514</name>
</gene>
<organism evidence="10">
    <name type="scientific">Metarhizium acridum (strain CQMa 102)</name>
    <dbReference type="NCBI Taxonomy" id="655827"/>
    <lineage>
        <taxon>Eukaryota</taxon>
        <taxon>Fungi</taxon>
        <taxon>Dikarya</taxon>
        <taxon>Ascomycota</taxon>
        <taxon>Pezizomycotina</taxon>
        <taxon>Sordariomycetes</taxon>
        <taxon>Hypocreomycetidae</taxon>
        <taxon>Hypocreales</taxon>
        <taxon>Clavicipitaceae</taxon>
        <taxon>Metarhizium</taxon>
    </lineage>
</organism>
<dbReference type="eggNOG" id="KOG4177">
    <property type="taxonomic scope" value="Eukaryota"/>
</dbReference>
<evidence type="ECO:0000256" key="1">
    <source>
        <dbReference type="ARBA" id="ARBA00022723"/>
    </source>
</evidence>
<keyword evidence="1" id="KW-0479">Metal-binding</keyword>
<dbReference type="PROSITE" id="PS01357">
    <property type="entry name" value="ZF_ZZ_1"/>
    <property type="match status" value="1"/>
</dbReference>
<dbReference type="InParanoid" id="E9DUY1"/>
<evidence type="ECO:0000313" key="10">
    <source>
        <dbReference type="Proteomes" id="UP000002499"/>
    </source>
</evidence>
<evidence type="ECO:0000256" key="5">
    <source>
        <dbReference type="ARBA" id="ARBA00023043"/>
    </source>
</evidence>
<evidence type="ECO:0000259" key="8">
    <source>
        <dbReference type="PROSITE" id="PS01357"/>
    </source>
</evidence>
<keyword evidence="10" id="KW-1185">Reference proteome</keyword>
<feature type="repeat" description="ANK" evidence="6">
    <location>
        <begin position="806"/>
        <end position="838"/>
    </location>
</feature>
<feature type="region of interest" description="Disordered" evidence="7">
    <location>
        <begin position="573"/>
        <end position="594"/>
    </location>
</feature>
<dbReference type="Proteomes" id="UP000002499">
    <property type="component" value="Unassembled WGS sequence"/>
</dbReference>
<reference evidence="9 10" key="1">
    <citation type="journal article" date="2011" name="PLoS Genet.">
        <title>Genome sequencing and comparative transcriptomics of the model entomopathogenic fungi Metarhizium anisopliae and M. acridum.</title>
        <authorList>
            <person name="Gao Q."/>
            <person name="Jin K."/>
            <person name="Ying S.H."/>
            <person name="Zhang Y."/>
            <person name="Xiao G."/>
            <person name="Shang Y."/>
            <person name="Duan Z."/>
            <person name="Hu X."/>
            <person name="Xie X.Q."/>
            <person name="Zhou G."/>
            <person name="Peng G."/>
            <person name="Luo Z."/>
            <person name="Huang W."/>
            <person name="Wang B."/>
            <person name="Fang W."/>
            <person name="Wang S."/>
            <person name="Zhong Y."/>
            <person name="Ma L.J."/>
            <person name="St Leger R.J."/>
            <person name="Zhao G.P."/>
            <person name="Pei Y."/>
            <person name="Feng M.G."/>
            <person name="Xia Y."/>
            <person name="Wang C."/>
        </authorList>
    </citation>
    <scope>NUCLEOTIDE SEQUENCE [LARGE SCALE GENOMIC DNA]</scope>
    <source>
        <strain evidence="9 10">CQMa 102</strain>
    </source>
</reference>
<dbReference type="PROSITE" id="PS50088">
    <property type="entry name" value="ANK_REPEAT"/>
    <property type="match status" value="1"/>
</dbReference>
<dbReference type="SUPFAM" id="SSF57850">
    <property type="entry name" value="RING/U-box"/>
    <property type="match status" value="1"/>
</dbReference>
<dbReference type="InterPro" id="IPR002110">
    <property type="entry name" value="Ankyrin_rpt"/>
</dbReference>
<dbReference type="PROSITE" id="PS50297">
    <property type="entry name" value="ANK_REP_REGION"/>
    <property type="match status" value="1"/>
</dbReference>
<keyword evidence="3" id="KW-0863">Zinc-finger</keyword>
<feature type="region of interest" description="Disordered" evidence="7">
    <location>
        <begin position="1023"/>
        <end position="1050"/>
    </location>
</feature>
<dbReference type="HOGENOM" id="CLU_274518_0_0_1"/>
<dbReference type="PANTHER" id="PTHR24198">
    <property type="entry name" value="ANKYRIN REPEAT AND PROTEIN KINASE DOMAIN-CONTAINING PROTEIN"/>
    <property type="match status" value="1"/>
</dbReference>
<keyword evidence="4" id="KW-0862">Zinc</keyword>
<dbReference type="AlphaFoldDB" id="E9DUY1"/>
<dbReference type="PANTHER" id="PTHR24198:SF165">
    <property type="entry name" value="ANKYRIN REPEAT-CONTAINING PROTEIN-RELATED"/>
    <property type="match status" value="1"/>
</dbReference>
<proteinExistence type="predicted"/>
<feature type="domain" description="ZZ-type" evidence="8">
    <location>
        <begin position="1121"/>
        <end position="1147"/>
    </location>
</feature>
<keyword evidence="5 6" id="KW-0040">ANK repeat</keyword>
<feature type="compositionally biased region" description="Basic and acidic residues" evidence="7">
    <location>
        <begin position="581"/>
        <end position="592"/>
    </location>
</feature>
<sequence>MLVEETTQYAGSELLKADTELDNMNLRCLSFPCVVHVAVLCPEEDVLYLKQLITSVKMQRRELVFRLELASLLLGDLTQNSVKQQAIRLLHGLAALRHQDVRYPLPSSSLDTKPVTDLRKLRGTLACGHVRRGASRNMYQHCAGYWIPCAGWIHMERALLACSALHSPIQLHAVPELVSHPVLESPTHTDWAEFAGSQILYIHRSSSRDAHEMADQVFVAWQEKHRDRHRHYAKALFFTFDSTDPSRNSATDMLAYILVQAGAGHATGSLGQENIILQGDFHFNGGWTEKSCLNMFDTVRLAPMDKTTRQVCLELLQEHSGWPKNPSLKSLGKFNSLLGRTNAGDTPETVPDKVLRSDHDMEGLRCVLNWLLCGYRPLSRLELTINLIHHRCQVNDTKSAQSPSLSCPAAMERIWCELESWIGVLAACSNDRVTTRSGVCDLLKEDTETNKYIWNEIRRAAHQSLALFLVVAPILPGDNGIASYAAQSSPYHLSKCPINDATNALLSRLRDTAAPSFVQWAKVYWAMSNPFSRTLRSPPESPSPILAGLGMLSYEDVKKGTENSQRQCLIAAAGSRRREMRTRNDASTEPRAPKCFPSPLYMSARFGHASTAGVLLRRGARTDVLKSNRFTSLEAAASHGHVDIIQEYVNNNSSHLQSGRASNLLFAAATEGACTQNHPKTTRILLKYDAGPHTLGGHDARTPLWYAVMCGPHLQTHQPSGPPWRRSEPQAGLVHPHLLLGLASSNLDPDSVIRVCDALRSGDRPMQLNMCGPGGATALMIAAEEKSTRLRWLLKNGADFNALDSAGRGALHLAAKAGHAALVQELLEWKPKLDGIDTQSGMTLLQTTLHEPRVVKLLLDAGANPESTNRSGDSLINNAVLGSHRDVVGMLLDRKANTTCSVHHPDGSGRTPHLGSRRPRPGCLPCPAPCRQPAVVDPISGRMPLHLAAASGVPKLPGSPPGLPGRHDGRRQRGKTCLHWAAQFSNAKTVDFILSRLGLKGARMAQHLYQANRGRMDASVLGGTSVQRGTWPRTGDRKRGTMLASSGSSYATGRTGRSLVTFRLGEASEMTPLTLALRCGAEKKIIHMLKYDVKREPMSASASAKGHDVLVRRYNIWSMTCGICLGPIFGRVYTCTTCPDYNVCTKCFATVATLNSAKIKDNGQPHN</sequence>
<accession>E9DUY1</accession>